<reference evidence="12" key="1">
    <citation type="submission" date="2022-01" db="EMBL/GenBank/DDBJ databases">
        <authorList>
            <person name="King R."/>
        </authorList>
    </citation>
    <scope>NUCLEOTIDE SEQUENCE</scope>
</reference>
<dbReference type="InterPro" id="IPR036028">
    <property type="entry name" value="SH3-like_dom_sf"/>
</dbReference>
<dbReference type="GO" id="GO:0042981">
    <property type="term" value="P:regulation of apoptotic process"/>
    <property type="evidence" value="ECO:0007669"/>
    <property type="project" value="InterPro"/>
</dbReference>
<dbReference type="SMART" id="SM00326">
    <property type="entry name" value="SH3"/>
    <property type="match status" value="1"/>
</dbReference>
<evidence type="ECO:0000256" key="9">
    <source>
        <dbReference type="SAM" id="Coils"/>
    </source>
</evidence>
<dbReference type="InterPro" id="IPR036770">
    <property type="entry name" value="Ankyrin_rpt-contain_sf"/>
</dbReference>
<feature type="region of interest" description="Disordered" evidence="10">
    <location>
        <begin position="723"/>
        <end position="759"/>
    </location>
</feature>
<keyword evidence="3" id="KW-0053">Apoptosis</keyword>
<dbReference type="InterPro" id="IPR002110">
    <property type="entry name" value="Ankyrin_rpt"/>
</dbReference>
<evidence type="ECO:0000256" key="3">
    <source>
        <dbReference type="ARBA" id="ARBA00022703"/>
    </source>
</evidence>
<feature type="compositionally biased region" description="Polar residues" evidence="10">
    <location>
        <begin position="732"/>
        <end position="755"/>
    </location>
</feature>
<evidence type="ECO:0000256" key="5">
    <source>
        <dbReference type="ARBA" id="ARBA00023043"/>
    </source>
</evidence>
<dbReference type="GO" id="GO:0006915">
    <property type="term" value="P:apoptotic process"/>
    <property type="evidence" value="ECO:0007669"/>
    <property type="project" value="UniProtKB-KW"/>
</dbReference>
<feature type="coiled-coil region" evidence="9">
    <location>
        <begin position="151"/>
        <end position="192"/>
    </location>
</feature>
<dbReference type="GO" id="GO:0002039">
    <property type="term" value="F:p53 binding"/>
    <property type="evidence" value="ECO:0007669"/>
    <property type="project" value="InterPro"/>
</dbReference>
<feature type="region of interest" description="Disordered" evidence="10">
    <location>
        <begin position="580"/>
        <end position="650"/>
    </location>
</feature>
<keyword evidence="2 8" id="KW-0728">SH3 domain</keyword>
<comment type="subcellular location">
    <subcellularLocation>
        <location evidence="1">Nucleus</location>
    </subcellularLocation>
</comment>
<reference evidence="12" key="2">
    <citation type="submission" date="2022-10" db="EMBL/GenBank/DDBJ databases">
        <authorList>
            <consortium name="ENA_rothamsted_submissions"/>
            <consortium name="culmorum"/>
            <person name="King R."/>
        </authorList>
    </citation>
    <scope>NUCLEOTIDE SEQUENCE</scope>
</reference>
<name>A0A9N9RUG0_9DIPT</name>
<evidence type="ECO:0000256" key="7">
    <source>
        <dbReference type="PROSITE-ProRule" id="PRU00023"/>
    </source>
</evidence>
<dbReference type="InterPro" id="IPR001452">
    <property type="entry name" value="SH3_domain"/>
</dbReference>
<dbReference type="GO" id="GO:0005634">
    <property type="term" value="C:nucleus"/>
    <property type="evidence" value="ECO:0007669"/>
    <property type="project" value="UniProtKB-SubCell"/>
</dbReference>
<dbReference type="EMBL" id="OU895878">
    <property type="protein sequence ID" value="CAG9803953.1"/>
    <property type="molecule type" value="Genomic_DNA"/>
</dbReference>
<keyword evidence="13" id="KW-1185">Reference proteome</keyword>
<dbReference type="PROSITE" id="PS50297">
    <property type="entry name" value="ANK_REP_REGION"/>
    <property type="match status" value="2"/>
</dbReference>
<evidence type="ECO:0000256" key="1">
    <source>
        <dbReference type="ARBA" id="ARBA00004123"/>
    </source>
</evidence>
<dbReference type="SMART" id="SM00248">
    <property type="entry name" value="ANK"/>
    <property type="match status" value="2"/>
</dbReference>
<accession>A0A9N9RUG0</accession>
<dbReference type="Pfam" id="PF12796">
    <property type="entry name" value="Ank_2"/>
    <property type="match status" value="1"/>
</dbReference>
<sequence length="993" mass="109954">MLTCVCRPVSSSFIDNQSMMGAPIEHDQTVVTQEPKTKIGTAKPIINQNFKVPGRPSAAELRAMALRQQQQIDSQHQLLAAKEQRLRFLKAQEARGAAAAAEGERLRRLRERVEAQESKLRRLRALRGQVDLQKTYNVTLSNDLDSIRALFSEKEKELSLAVAKVEALTRQLEELRRDRRGLNILANNGNNQPSSPATRELEKLRRELMYRNQLSLQQDARLHLQREALQQRQAELRSVDQRILELQGRLQRKKAANLLLQQQQQNGTHVSSSNNNVQSANIHVRSSSTHIYPPQKNVRGNVAAVEPYNHTPQKSTSISTSNQQQHQQIIQDLAMLKLKSSQQQQHSPTSIMAAESDETKLARQKQFNDHITPQQTQGLLTKNTSNNNDVQNHQVKDTIIMDNGNEKQTSAQSTDLNGKKNELTNQTMPYNKFVANNSLNVGNSSLLSHKIISSVLSANNGSSTALAMKSNECDSEKAGEITGSNEMSTGHVNGTQIANSTPLNAINKSVAEPLNVATTTETEEKPAIKPKALHQIPSGNLVVPPRKPISSVAPTSIKSISQAPKVHMVAPNINVQASSIENDKSRPALPPKPNKNGNNNNINSNNNNSNSSSSNQQVLSNESENSSVNNENNLPIKAKPLTIKKQPLSEQPKLRSLTSNLKAIQFSTSRRIEMPPSFLFPEIATTELKDNSNNGDVNGNSMNQTSIISKLVNGNINLSNNINNNYNNNNSQDSGSITSTDETDKSITPVSTPIQSDEKHVDSIVKRKRNIIGDNVKAKLARRVSFDPLALLLDASLEGELELVRKTAMQVPNPSAANDEGITALHNAICAGHLEIVKFLVQFGCDVNAQDSDGWTPLHCAASCNNLPMVRFLVESGACLFASTLSDHETPAEKCEEDEEGFDGCSEYLYSIQEKLGILNNGEVYAVFSYDAQQQDELKFSVNDKLTILRKGDESEREWWWARNIDGHEGYVPRNLFGLYPRIDPSMNQNYSE</sequence>
<evidence type="ECO:0000256" key="2">
    <source>
        <dbReference type="ARBA" id="ARBA00022443"/>
    </source>
</evidence>
<evidence type="ECO:0000313" key="13">
    <source>
        <dbReference type="Proteomes" id="UP001153620"/>
    </source>
</evidence>
<dbReference type="SUPFAM" id="SSF48403">
    <property type="entry name" value="Ankyrin repeat"/>
    <property type="match status" value="1"/>
</dbReference>
<feature type="compositionally biased region" description="Low complexity" evidence="10">
    <location>
        <begin position="594"/>
        <end position="633"/>
    </location>
</feature>
<dbReference type="Pfam" id="PF00018">
    <property type="entry name" value="SH3_1"/>
    <property type="match status" value="1"/>
</dbReference>
<feature type="repeat" description="ANK" evidence="7">
    <location>
        <begin position="820"/>
        <end position="852"/>
    </location>
</feature>
<dbReference type="Proteomes" id="UP001153620">
    <property type="component" value="Chromosome 2"/>
</dbReference>
<proteinExistence type="predicted"/>
<feature type="domain" description="SH3" evidence="11">
    <location>
        <begin position="919"/>
        <end position="982"/>
    </location>
</feature>
<dbReference type="AlphaFoldDB" id="A0A9N9RUG0"/>
<dbReference type="PANTHER" id="PTHR24131">
    <property type="entry name" value="APOPTOSIS-STIMULATING OF P53 PROTEIN"/>
    <property type="match status" value="1"/>
</dbReference>
<protein>
    <recommendedName>
        <fullName evidence="11">SH3 domain-containing protein</fullName>
    </recommendedName>
</protein>
<dbReference type="Gene3D" id="1.25.40.20">
    <property type="entry name" value="Ankyrin repeat-containing domain"/>
    <property type="match status" value="1"/>
</dbReference>
<evidence type="ECO:0000256" key="4">
    <source>
        <dbReference type="ARBA" id="ARBA00022737"/>
    </source>
</evidence>
<keyword evidence="5 7" id="KW-0040">ANK repeat</keyword>
<keyword evidence="9" id="KW-0175">Coiled coil</keyword>
<gene>
    <name evidence="12" type="ORF">CHIRRI_LOCUS6848</name>
</gene>
<dbReference type="PANTHER" id="PTHR24131:SF10">
    <property type="entry name" value="ANKYRIN-REPEAT, SH3-DOMAIN, AND PROLINE-RICH-REGION CONTAINING PROTEIN, ISOFORM B"/>
    <property type="match status" value="1"/>
</dbReference>
<dbReference type="InterPro" id="IPR047163">
    <property type="entry name" value="ASPP1/2"/>
</dbReference>
<dbReference type="OrthoDB" id="10038642at2759"/>
<evidence type="ECO:0000313" key="12">
    <source>
        <dbReference type="EMBL" id="CAG9803953.1"/>
    </source>
</evidence>
<evidence type="ECO:0000256" key="10">
    <source>
        <dbReference type="SAM" id="MobiDB-lite"/>
    </source>
</evidence>
<dbReference type="PROSITE" id="PS50088">
    <property type="entry name" value="ANK_REPEAT"/>
    <property type="match status" value="2"/>
</dbReference>
<evidence type="ECO:0000256" key="6">
    <source>
        <dbReference type="ARBA" id="ARBA00023242"/>
    </source>
</evidence>
<dbReference type="SUPFAM" id="SSF50044">
    <property type="entry name" value="SH3-domain"/>
    <property type="match status" value="1"/>
</dbReference>
<keyword evidence="6" id="KW-0539">Nucleus</keyword>
<feature type="repeat" description="ANK" evidence="7">
    <location>
        <begin position="853"/>
        <end position="878"/>
    </location>
</feature>
<keyword evidence="4" id="KW-0677">Repeat</keyword>
<feature type="coiled-coil region" evidence="9">
    <location>
        <begin position="72"/>
        <end position="126"/>
    </location>
</feature>
<feature type="region of interest" description="Disordered" evidence="10">
    <location>
        <begin position="518"/>
        <end position="547"/>
    </location>
</feature>
<organism evidence="12 13">
    <name type="scientific">Chironomus riparius</name>
    <dbReference type="NCBI Taxonomy" id="315576"/>
    <lineage>
        <taxon>Eukaryota</taxon>
        <taxon>Metazoa</taxon>
        <taxon>Ecdysozoa</taxon>
        <taxon>Arthropoda</taxon>
        <taxon>Hexapoda</taxon>
        <taxon>Insecta</taxon>
        <taxon>Pterygota</taxon>
        <taxon>Neoptera</taxon>
        <taxon>Endopterygota</taxon>
        <taxon>Diptera</taxon>
        <taxon>Nematocera</taxon>
        <taxon>Chironomoidea</taxon>
        <taxon>Chironomidae</taxon>
        <taxon>Chironominae</taxon>
        <taxon>Chironomus</taxon>
    </lineage>
</organism>
<dbReference type="PROSITE" id="PS50002">
    <property type="entry name" value="SH3"/>
    <property type="match status" value="1"/>
</dbReference>
<evidence type="ECO:0000259" key="11">
    <source>
        <dbReference type="PROSITE" id="PS50002"/>
    </source>
</evidence>
<evidence type="ECO:0000256" key="8">
    <source>
        <dbReference type="PROSITE-ProRule" id="PRU00192"/>
    </source>
</evidence>
<dbReference type="FunFam" id="1.25.40.20:FF:000008">
    <property type="entry name" value="Apoptosis-stimulating of p53 protein 2 isoform 1"/>
    <property type="match status" value="1"/>
</dbReference>